<name>A0A512DTF3_9PROT</name>
<proteinExistence type="predicted"/>
<sequence>MVDDVVLVCAVWVVVEPEELDALALWDHEQPPSPAKAGAAAETAKARAVAAITVRILGTPSL</sequence>
<evidence type="ECO:0000313" key="2">
    <source>
        <dbReference type="Proteomes" id="UP000321523"/>
    </source>
</evidence>
<gene>
    <name evidence="1" type="ORF">SAE02_38830</name>
</gene>
<keyword evidence="2" id="KW-1185">Reference proteome</keyword>
<evidence type="ECO:0000313" key="1">
    <source>
        <dbReference type="EMBL" id="GEO39735.1"/>
    </source>
</evidence>
<protein>
    <submittedName>
        <fullName evidence="1">Uncharacterized protein</fullName>
    </submittedName>
</protein>
<dbReference type="EMBL" id="BJYZ01000018">
    <property type="protein sequence ID" value="GEO39735.1"/>
    <property type="molecule type" value="Genomic_DNA"/>
</dbReference>
<dbReference type="Proteomes" id="UP000321523">
    <property type="component" value="Unassembled WGS sequence"/>
</dbReference>
<dbReference type="AlphaFoldDB" id="A0A512DTF3"/>
<accession>A0A512DTF3</accession>
<reference evidence="1 2" key="1">
    <citation type="submission" date="2019-07" db="EMBL/GenBank/DDBJ databases">
        <title>Whole genome shotgun sequence of Skermanella aerolata NBRC 106429.</title>
        <authorList>
            <person name="Hosoyama A."/>
            <person name="Uohara A."/>
            <person name="Ohji S."/>
            <person name="Ichikawa N."/>
        </authorList>
    </citation>
    <scope>NUCLEOTIDE SEQUENCE [LARGE SCALE GENOMIC DNA]</scope>
    <source>
        <strain evidence="1 2">NBRC 106429</strain>
    </source>
</reference>
<organism evidence="1 2">
    <name type="scientific">Skermanella aerolata</name>
    <dbReference type="NCBI Taxonomy" id="393310"/>
    <lineage>
        <taxon>Bacteria</taxon>
        <taxon>Pseudomonadati</taxon>
        <taxon>Pseudomonadota</taxon>
        <taxon>Alphaproteobacteria</taxon>
        <taxon>Rhodospirillales</taxon>
        <taxon>Azospirillaceae</taxon>
        <taxon>Skermanella</taxon>
    </lineage>
</organism>
<comment type="caution">
    <text evidence="1">The sequence shown here is derived from an EMBL/GenBank/DDBJ whole genome shotgun (WGS) entry which is preliminary data.</text>
</comment>